<sequence length="335" mass="37615">MSPIVDLYSVCKYHNYNFSYTNQFYSARTELPNEIDEDDSIRGMSGGEISDDVSIEEYDPECEDADLDEEVVLPSVMVGTITGITIRTTVQIRLRDRSRNIASRTLLLPLSARRQTPYPEKDVSGFVKRSLLNLQETGRLGVIQSSDLTNRLVTSCGSILANSSPSVVKQGWAIRPPKGKMYGAKYIKLYTGEILEIFVCGEKNTSEKLGPSRMLEKLKVKYPNRFNLPSENDIRGEVSRLIQSRKRKQAVEIGTNSDSLTPNKRYRMPTDYASFLKKLVEDDPSILPASAVAKFRAQFPDSASGASTDQVSYKVSSLKQQAKRKRAFQSPIRDE</sequence>
<accession>A0A6A3I1A4</accession>
<organism evidence="2 3">
    <name type="scientific">Phytophthora fragariae</name>
    <dbReference type="NCBI Taxonomy" id="53985"/>
    <lineage>
        <taxon>Eukaryota</taxon>
        <taxon>Sar</taxon>
        <taxon>Stramenopiles</taxon>
        <taxon>Oomycota</taxon>
        <taxon>Peronosporomycetes</taxon>
        <taxon>Peronosporales</taxon>
        <taxon>Peronosporaceae</taxon>
        <taxon>Phytophthora</taxon>
    </lineage>
</organism>
<dbReference type="EMBL" id="QXFW01002816">
    <property type="protein sequence ID" value="KAE8975172.1"/>
    <property type="molecule type" value="Genomic_DNA"/>
</dbReference>
<dbReference type="Proteomes" id="UP000460718">
    <property type="component" value="Unassembled WGS sequence"/>
</dbReference>
<evidence type="ECO:0000313" key="2">
    <source>
        <dbReference type="EMBL" id="KAE8975172.1"/>
    </source>
</evidence>
<comment type="caution">
    <text evidence="2">The sequence shown here is derived from an EMBL/GenBank/DDBJ whole genome shotgun (WGS) entry which is preliminary data.</text>
</comment>
<gene>
    <name evidence="2" type="ORF">PF011_g24583</name>
</gene>
<reference evidence="2 3" key="1">
    <citation type="submission" date="2018-09" db="EMBL/GenBank/DDBJ databases">
        <title>Genomic investigation of the strawberry pathogen Phytophthora fragariae indicates pathogenicity is determined by transcriptional variation in three key races.</title>
        <authorList>
            <person name="Adams T.M."/>
            <person name="Armitage A.D."/>
            <person name="Sobczyk M.K."/>
            <person name="Bates H.J."/>
            <person name="Dunwell J.M."/>
            <person name="Nellist C.F."/>
            <person name="Harrison R.J."/>
        </authorList>
    </citation>
    <scope>NUCLEOTIDE SEQUENCE [LARGE SCALE GENOMIC DNA]</scope>
    <source>
        <strain evidence="2 3">SCRP245</strain>
    </source>
</reference>
<protein>
    <submittedName>
        <fullName evidence="2">Uncharacterized protein</fullName>
    </submittedName>
</protein>
<feature type="compositionally biased region" description="Polar residues" evidence="1">
    <location>
        <begin position="304"/>
        <end position="320"/>
    </location>
</feature>
<evidence type="ECO:0000256" key="1">
    <source>
        <dbReference type="SAM" id="MobiDB-lite"/>
    </source>
</evidence>
<name>A0A6A3I1A4_9STRA</name>
<evidence type="ECO:0000313" key="3">
    <source>
        <dbReference type="Proteomes" id="UP000460718"/>
    </source>
</evidence>
<proteinExistence type="predicted"/>
<dbReference type="AlphaFoldDB" id="A0A6A3I1A4"/>
<feature type="region of interest" description="Disordered" evidence="1">
    <location>
        <begin position="302"/>
        <end position="335"/>
    </location>
</feature>